<dbReference type="Pfam" id="PF04783">
    <property type="entry name" value="DUF630"/>
    <property type="match status" value="1"/>
</dbReference>
<name>A0A5N6PAD5_9ASTR</name>
<accession>A0A5N6PAD5</accession>
<proteinExistence type="predicted"/>
<evidence type="ECO:0000313" key="5">
    <source>
        <dbReference type="Proteomes" id="UP000326396"/>
    </source>
</evidence>
<dbReference type="PANTHER" id="PTHR21450">
    <property type="entry name" value="PROTEIN ALTERED PHOSPHATE STARVATION RESPONSE 1"/>
    <property type="match status" value="1"/>
</dbReference>
<sequence>MGCSESKIDNVRIVNQSKDRIALMKQSVSAYAAFVSAYFSFTSAHKNIGVTLCDYAQSELQSSDDQPLPPHPPLQHNGIYAWDFFVQLMEDDHGYSSGVVNDKHGGVEKLTIGRKVVRIKSGHGGCRVVKDSNGGPGVGEGPPPSSMAEDTENVNLVKIYRKPDDGFIKASKCAVDVSKTHDAYTLHCHSSLQDNQGQSKHSSRAMRVTNSAKVDFFFKDREIHATLLDTMLTWEKKLYDQVKVVEMMKHEYRKKTELLNKLRKRGVSSDRLSQTKTHVHDLHTRYIVEMQSTDSTVLEINRLRDEQLYPKLIQIVEEMEEMWKNMQKKHEQQSTIVQRLSNFKNSQLPNDTSENNLKNIKEIYLQVTIWCSEFEKFMLYQKEYTKSLNNWLKLNLSSKDINVKHQNPRIESLLRTWNDQIEKLPENKAKTAINAFEAVIATIMQHHSTEIKMKQRCDEIRTEITKKTQKFEEWCDKQISKRINTDEMDADVMDDMDMIADQQVVVEALKMWLEEEDEAYQRYRVQVKDTSAMKLKTALPEVFTVMTEFASACLHMYGSLKAHAIGAMEATLIWCNSGCRSTIRQQYKVDNHMFITVRIKMRLKAPIWRMVWRKMKKMKQRVPNPRHFSYDPCEYARNFDEGLIVNDYDDISRSFSARFAVPSAVFEKVLSV</sequence>
<dbReference type="Pfam" id="PF04782">
    <property type="entry name" value="DUF632"/>
    <property type="match status" value="1"/>
</dbReference>
<feature type="region of interest" description="Disordered" evidence="1">
    <location>
        <begin position="128"/>
        <end position="149"/>
    </location>
</feature>
<evidence type="ECO:0008006" key="6">
    <source>
        <dbReference type="Google" id="ProtNLM"/>
    </source>
</evidence>
<evidence type="ECO:0000256" key="1">
    <source>
        <dbReference type="SAM" id="MobiDB-lite"/>
    </source>
</evidence>
<dbReference type="InterPro" id="IPR006867">
    <property type="entry name" value="DUF632"/>
</dbReference>
<feature type="domain" description="DUF632" evidence="2">
    <location>
        <begin position="156"/>
        <end position="441"/>
    </location>
</feature>
<keyword evidence="5" id="KW-1185">Reference proteome</keyword>
<dbReference type="PANTHER" id="PTHR21450:SF59">
    <property type="entry name" value="PROTEIN, PUTATIVE_ 48652-45869-RELATED"/>
    <property type="match status" value="1"/>
</dbReference>
<protein>
    <recommendedName>
        <fullName evidence="6">DUF632 domain-containing protein</fullName>
    </recommendedName>
</protein>
<feature type="domain" description="DUF630" evidence="3">
    <location>
        <begin position="1"/>
        <end position="59"/>
    </location>
</feature>
<comment type="caution">
    <text evidence="4">The sequence shown here is derived from an EMBL/GenBank/DDBJ whole genome shotgun (WGS) entry which is preliminary data.</text>
</comment>
<dbReference type="OrthoDB" id="1723103at2759"/>
<reference evidence="4 5" key="1">
    <citation type="submission" date="2019-05" db="EMBL/GenBank/DDBJ databases">
        <title>Mikania micrantha, genome provides insights into the molecular mechanism of rapid growth.</title>
        <authorList>
            <person name="Liu B."/>
        </authorList>
    </citation>
    <scope>NUCLEOTIDE SEQUENCE [LARGE SCALE GENOMIC DNA]</scope>
    <source>
        <strain evidence="4">NLD-2019</strain>
        <tissue evidence="4">Leaf</tissue>
    </source>
</reference>
<dbReference type="Proteomes" id="UP000326396">
    <property type="component" value="Linkage Group LG13"/>
</dbReference>
<evidence type="ECO:0000313" key="4">
    <source>
        <dbReference type="EMBL" id="KAD6118688.1"/>
    </source>
</evidence>
<gene>
    <name evidence="4" type="ORF">E3N88_09959</name>
</gene>
<dbReference type="InterPro" id="IPR006868">
    <property type="entry name" value="DUF630"/>
</dbReference>
<organism evidence="4 5">
    <name type="scientific">Mikania micrantha</name>
    <name type="common">bitter vine</name>
    <dbReference type="NCBI Taxonomy" id="192012"/>
    <lineage>
        <taxon>Eukaryota</taxon>
        <taxon>Viridiplantae</taxon>
        <taxon>Streptophyta</taxon>
        <taxon>Embryophyta</taxon>
        <taxon>Tracheophyta</taxon>
        <taxon>Spermatophyta</taxon>
        <taxon>Magnoliopsida</taxon>
        <taxon>eudicotyledons</taxon>
        <taxon>Gunneridae</taxon>
        <taxon>Pentapetalae</taxon>
        <taxon>asterids</taxon>
        <taxon>campanulids</taxon>
        <taxon>Asterales</taxon>
        <taxon>Asteraceae</taxon>
        <taxon>Asteroideae</taxon>
        <taxon>Heliantheae alliance</taxon>
        <taxon>Eupatorieae</taxon>
        <taxon>Mikania</taxon>
    </lineage>
</organism>
<dbReference type="AlphaFoldDB" id="A0A5N6PAD5"/>
<evidence type="ECO:0000259" key="3">
    <source>
        <dbReference type="Pfam" id="PF04783"/>
    </source>
</evidence>
<dbReference type="EMBL" id="SZYD01000005">
    <property type="protein sequence ID" value="KAD6118688.1"/>
    <property type="molecule type" value="Genomic_DNA"/>
</dbReference>
<evidence type="ECO:0000259" key="2">
    <source>
        <dbReference type="Pfam" id="PF04782"/>
    </source>
</evidence>